<proteinExistence type="inferred from homology"/>
<dbReference type="SUPFAM" id="SSF81345">
    <property type="entry name" value="ABC transporter involved in vitamin B12 uptake, BtuC"/>
    <property type="match status" value="1"/>
</dbReference>
<accession>A0A1H3VNS4</accession>
<dbReference type="PANTHER" id="PTHR30472">
    <property type="entry name" value="FERRIC ENTEROBACTIN TRANSPORT SYSTEM PERMEASE PROTEIN"/>
    <property type="match status" value="1"/>
</dbReference>
<reference evidence="9 10" key="1">
    <citation type="submission" date="2016-10" db="EMBL/GenBank/DDBJ databases">
        <authorList>
            <person name="de Groot N.N."/>
        </authorList>
    </citation>
    <scope>NUCLEOTIDE SEQUENCE [LARGE SCALE GENOMIC DNA]</scope>
    <source>
        <strain evidence="9 10">CCM7597</strain>
    </source>
</reference>
<keyword evidence="5 8" id="KW-0812">Transmembrane</keyword>
<evidence type="ECO:0000256" key="6">
    <source>
        <dbReference type="ARBA" id="ARBA00022989"/>
    </source>
</evidence>
<protein>
    <submittedName>
        <fullName evidence="9">Iron complex transport system permease protein</fullName>
    </submittedName>
</protein>
<feature type="transmembrane region" description="Helical" evidence="8">
    <location>
        <begin position="138"/>
        <end position="157"/>
    </location>
</feature>
<keyword evidence="10" id="KW-1185">Reference proteome</keyword>
<keyword evidence="4" id="KW-1003">Cell membrane</keyword>
<keyword evidence="7 8" id="KW-0472">Membrane</keyword>
<evidence type="ECO:0000256" key="7">
    <source>
        <dbReference type="ARBA" id="ARBA00023136"/>
    </source>
</evidence>
<evidence type="ECO:0000256" key="1">
    <source>
        <dbReference type="ARBA" id="ARBA00004651"/>
    </source>
</evidence>
<feature type="transmembrane region" description="Helical" evidence="8">
    <location>
        <begin position="15"/>
        <end position="35"/>
    </location>
</feature>
<evidence type="ECO:0000256" key="8">
    <source>
        <dbReference type="SAM" id="Phobius"/>
    </source>
</evidence>
<feature type="transmembrane region" description="Helical" evidence="8">
    <location>
        <begin position="211"/>
        <end position="231"/>
    </location>
</feature>
<feature type="transmembrane region" description="Helical" evidence="8">
    <location>
        <begin position="328"/>
        <end position="347"/>
    </location>
</feature>
<dbReference type="FunFam" id="1.10.3470.10:FF:000001">
    <property type="entry name" value="Vitamin B12 ABC transporter permease BtuC"/>
    <property type="match status" value="1"/>
</dbReference>
<dbReference type="EMBL" id="FNQR01000001">
    <property type="protein sequence ID" value="SDZ76445.1"/>
    <property type="molecule type" value="Genomic_DNA"/>
</dbReference>
<feature type="transmembrane region" description="Helical" evidence="8">
    <location>
        <begin position="300"/>
        <end position="322"/>
    </location>
</feature>
<evidence type="ECO:0000256" key="4">
    <source>
        <dbReference type="ARBA" id="ARBA00022475"/>
    </source>
</evidence>
<evidence type="ECO:0000256" key="2">
    <source>
        <dbReference type="ARBA" id="ARBA00007935"/>
    </source>
</evidence>
<feature type="transmembrane region" description="Helical" evidence="8">
    <location>
        <begin position="79"/>
        <end position="96"/>
    </location>
</feature>
<evidence type="ECO:0000256" key="3">
    <source>
        <dbReference type="ARBA" id="ARBA00022448"/>
    </source>
</evidence>
<comment type="subcellular location">
    <subcellularLocation>
        <location evidence="1">Cell membrane</location>
        <topology evidence="1">Multi-pass membrane protein</topology>
    </subcellularLocation>
</comment>
<gene>
    <name evidence="9" type="ORF">SAMN05421743_101113</name>
</gene>
<keyword evidence="3" id="KW-0813">Transport</keyword>
<dbReference type="CDD" id="cd06550">
    <property type="entry name" value="TM_ABC_iron-siderophores_like"/>
    <property type="match status" value="1"/>
</dbReference>
<dbReference type="Gene3D" id="1.10.3470.10">
    <property type="entry name" value="ABC transporter involved in vitamin B12 uptake, BtuC"/>
    <property type="match status" value="1"/>
</dbReference>
<dbReference type="Pfam" id="PF01032">
    <property type="entry name" value="FecCD"/>
    <property type="match status" value="1"/>
</dbReference>
<name>A0A1H3VNS4_9BACI</name>
<dbReference type="InterPro" id="IPR037294">
    <property type="entry name" value="ABC_BtuC-like"/>
</dbReference>
<dbReference type="GO" id="GO:0033214">
    <property type="term" value="P:siderophore-iron import into cell"/>
    <property type="evidence" value="ECO:0007669"/>
    <property type="project" value="TreeGrafter"/>
</dbReference>
<dbReference type="STRING" id="571932.SAMN05421743_101113"/>
<sequence>MVNSFIQKYSVNKTVWVYIFSGGFVLSTALLGLFVSSVSFPLTAVLDVLAEKIVGNKIFGHEAAGNIEVIIWEIRFPRVLLALFVGASLSIAGASFQGLLRNPLADPYTIGVSSGAALGAVTVLYFQLSISFLGSYTLPVVAILGGFITMVIVFIITRLSSRDLNIETIILAGIIISAFIGAIISLIIALSDREDMRQILYWLMGNIGMRGWSHVQLLIPFFIVGVILLVSRAHDLNAFALGEESAGHLGVNVQGGKVLILVGASLLTGASVAVSGSIGFVGLVIPHFVRLIIGPDHKHVLPLSMLTGGGFLVLADLISRSIIAPKELPIGVITALIGAPIFAILLVRERMRKG</sequence>
<dbReference type="Proteomes" id="UP000198584">
    <property type="component" value="Unassembled WGS sequence"/>
</dbReference>
<feature type="transmembrane region" description="Helical" evidence="8">
    <location>
        <begin position="258"/>
        <end position="288"/>
    </location>
</feature>
<organism evidence="9 10">
    <name type="scientific">Thalassobacillus cyri</name>
    <dbReference type="NCBI Taxonomy" id="571932"/>
    <lineage>
        <taxon>Bacteria</taxon>
        <taxon>Bacillati</taxon>
        <taxon>Bacillota</taxon>
        <taxon>Bacilli</taxon>
        <taxon>Bacillales</taxon>
        <taxon>Bacillaceae</taxon>
        <taxon>Thalassobacillus</taxon>
    </lineage>
</organism>
<keyword evidence="6 8" id="KW-1133">Transmembrane helix</keyword>
<dbReference type="InterPro" id="IPR000522">
    <property type="entry name" value="ABC_transptr_permease_BtuC"/>
</dbReference>
<dbReference type="GO" id="GO:0022857">
    <property type="term" value="F:transmembrane transporter activity"/>
    <property type="evidence" value="ECO:0007669"/>
    <property type="project" value="InterPro"/>
</dbReference>
<evidence type="ECO:0000256" key="5">
    <source>
        <dbReference type="ARBA" id="ARBA00022692"/>
    </source>
</evidence>
<evidence type="ECO:0000313" key="9">
    <source>
        <dbReference type="EMBL" id="SDZ76445.1"/>
    </source>
</evidence>
<dbReference type="PANTHER" id="PTHR30472:SF25">
    <property type="entry name" value="ABC TRANSPORTER PERMEASE PROTEIN MJ0876-RELATED"/>
    <property type="match status" value="1"/>
</dbReference>
<feature type="transmembrane region" description="Helical" evidence="8">
    <location>
        <begin position="169"/>
        <end position="190"/>
    </location>
</feature>
<evidence type="ECO:0000313" key="10">
    <source>
        <dbReference type="Proteomes" id="UP000198584"/>
    </source>
</evidence>
<dbReference type="AlphaFoldDB" id="A0A1H3VNS4"/>
<dbReference type="GO" id="GO:0005886">
    <property type="term" value="C:plasma membrane"/>
    <property type="evidence" value="ECO:0007669"/>
    <property type="project" value="UniProtKB-SubCell"/>
</dbReference>
<comment type="similarity">
    <text evidence="2">Belongs to the binding-protein-dependent transport system permease family. FecCD subfamily.</text>
</comment>
<feature type="transmembrane region" description="Helical" evidence="8">
    <location>
        <begin position="108"/>
        <end position="126"/>
    </location>
</feature>